<feature type="domain" description="PPIase FKBP-type" evidence="10">
    <location>
        <begin position="85"/>
        <end position="167"/>
    </location>
</feature>
<evidence type="ECO:0000313" key="11">
    <source>
        <dbReference type="EMBL" id="MBE5035142.1"/>
    </source>
</evidence>
<dbReference type="EMBL" id="JADCKA010000002">
    <property type="protein sequence ID" value="MBE5035142.1"/>
    <property type="molecule type" value="Genomic_DNA"/>
</dbReference>
<keyword evidence="6" id="KW-0131">Cell cycle</keyword>
<keyword evidence="3" id="KW-0132">Cell division</keyword>
<dbReference type="EC" id="5.2.1.8" evidence="7"/>
<evidence type="ECO:0000256" key="2">
    <source>
        <dbReference type="ARBA" id="ARBA00004496"/>
    </source>
</evidence>
<dbReference type="Pfam" id="PF00254">
    <property type="entry name" value="FKBP_C"/>
    <property type="match status" value="1"/>
</dbReference>
<evidence type="ECO:0000256" key="1">
    <source>
        <dbReference type="ARBA" id="ARBA00000971"/>
    </source>
</evidence>
<evidence type="ECO:0000256" key="8">
    <source>
        <dbReference type="SAM" id="Coils"/>
    </source>
</evidence>
<dbReference type="SUPFAM" id="SSF109998">
    <property type="entry name" value="Triger factor/SurA peptide-binding domain-like"/>
    <property type="match status" value="1"/>
</dbReference>
<reference evidence="11 12" key="1">
    <citation type="submission" date="2020-10" db="EMBL/GenBank/DDBJ databases">
        <title>ChiBAC.</title>
        <authorList>
            <person name="Zenner C."/>
            <person name="Hitch T.C.A."/>
            <person name="Clavel T."/>
        </authorList>
    </citation>
    <scope>NUCLEOTIDE SEQUENCE [LARGE SCALE GENOMIC DNA]</scope>
    <source>
        <strain evidence="11 12">DSM 108706</strain>
    </source>
</reference>
<keyword evidence="9" id="KW-0732">Signal</keyword>
<keyword evidence="4 7" id="KW-0697">Rotamase</keyword>
<comment type="subcellular location">
    <subcellularLocation>
        <location evidence="2">Cytoplasm</location>
    </subcellularLocation>
</comment>
<feature type="chain" id="PRO_5046815521" description="peptidylprolyl isomerase" evidence="9">
    <location>
        <begin position="24"/>
        <end position="376"/>
    </location>
</feature>
<dbReference type="NCBIfam" id="TIGR00115">
    <property type="entry name" value="tig"/>
    <property type="match status" value="1"/>
</dbReference>
<dbReference type="InterPro" id="IPR001179">
    <property type="entry name" value="PPIase_FKBP_dom"/>
</dbReference>
<protein>
    <recommendedName>
        <fullName evidence="7">peptidylprolyl isomerase</fullName>
        <ecNumber evidence="7">5.2.1.8</ecNumber>
    </recommendedName>
</protein>
<sequence>MKYKKIALSLAVCLMTAFTLTLTSCGNPYSGVEITDYIEVADYKAMKVEPVTVSVTDDELQTEINSRLEAEKTVEDVTKGTVEDGDTINIDYSGSINGVKFDGGEEEGRDLTIGSGTFIDGFESGLIGAEVGTTKNIKVTFPENYSQADLAGKDAVFAVKINSKQEEKIPELDEKFVKENSDVDTVEEYKAEVKKELTESKEQQANAEKRSEVWQDLVDQSIMKQDDEGNDLYPEEQLQEAIDETTAMYEEVAQSNNMTLDDYIEQSLGLDKETFNTQLEEYCKMQVKQEMIMYYIADQEDIDVSRSDYKNYIKEILAQYGYTEESYEEANGKSYEDVAGKDNIKAATLSEKVAQFVVDNGIENSQKESEKSKESK</sequence>
<dbReference type="InterPro" id="IPR008880">
    <property type="entry name" value="Trigger_fac_C"/>
</dbReference>
<dbReference type="GO" id="GO:0003755">
    <property type="term" value="F:peptidyl-prolyl cis-trans isomerase activity"/>
    <property type="evidence" value="ECO:0007669"/>
    <property type="project" value="UniProtKB-EC"/>
</dbReference>
<keyword evidence="8" id="KW-0175">Coiled coil</keyword>
<comment type="catalytic activity">
    <reaction evidence="1 7">
        <text>[protein]-peptidylproline (omega=180) = [protein]-peptidylproline (omega=0)</text>
        <dbReference type="Rhea" id="RHEA:16237"/>
        <dbReference type="Rhea" id="RHEA-COMP:10747"/>
        <dbReference type="Rhea" id="RHEA-COMP:10748"/>
        <dbReference type="ChEBI" id="CHEBI:83833"/>
        <dbReference type="ChEBI" id="CHEBI:83834"/>
        <dbReference type="EC" id="5.2.1.8"/>
    </reaction>
</comment>
<keyword evidence="12" id="KW-1185">Reference proteome</keyword>
<evidence type="ECO:0000256" key="6">
    <source>
        <dbReference type="ARBA" id="ARBA00023306"/>
    </source>
</evidence>
<dbReference type="PROSITE" id="PS51257">
    <property type="entry name" value="PROKAR_LIPOPROTEIN"/>
    <property type="match status" value="1"/>
</dbReference>
<dbReference type="InterPro" id="IPR046357">
    <property type="entry name" value="PPIase_dom_sf"/>
</dbReference>
<accession>A0ABR9QWK4</accession>
<feature type="signal peptide" evidence="9">
    <location>
        <begin position="1"/>
        <end position="23"/>
    </location>
</feature>
<evidence type="ECO:0000259" key="10">
    <source>
        <dbReference type="PROSITE" id="PS50059"/>
    </source>
</evidence>
<dbReference type="PROSITE" id="PS50059">
    <property type="entry name" value="FKBP_PPIASE"/>
    <property type="match status" value="1"/>
</dbReference>
<evidence type="ECO:0000256" key="5">
    <source>
        <dbReference type="ARBA" id="ARBA00023235"/>
    </source>
</evidence>
<organism evidence="11 12">
    <name type="scientific">Gallibacter intestinalis</name>
    <dbReference type="NCBI Taxonomy" id="2779356"/>
    <lineage>
        <taxon>Bacteria</taxon>
        <taxon>Bacillati</taxon>
        <taxon>Bacillota</taxon>
        <taxon>Clostridia</taxon>
        <taxon>Eubacteriales</taxon>
        <taxon>Eubacteriaceae</taxon>
        <taxon>Gallibacter</taxon>
    </lineage>
</organism>
<evidence type="ECO:0000256" key="4">
    <source>
        <dbReference type="ARBA" id="ARBA00023110"/>
    </source>
</evidence>
<gene>
    <name evidence="11" type="primary">tig</name>
    <name evidence="11" type="ORF">INF20_02465</name>
</gene>
<comment type="caution">
    <text evidence="11">The sequence shown here is derived from an EMBL/GenBank/DDBJ whole genome shotgun (WGS) entry which is preliminary data.</text>
</comment>
<dbReference type="Gene3D" id="3.10.50.40">
    <property type="match status" value="1"/>
</dbReference>
<dbReference type="RefSeq" id="WP_226384806.1">
    <property type="nucleotide sequence ID" value="NZ_JADCKA010000002.1"/>
</dbReference>
<dbReference type="InterPro" id="IPR037041">
    <property type="entry name" value="Trigger_fac_C_sf"/>
</dbReference>
<dbReference type="Gene3D" id="1.10.3120.10">
    <property type="entry name" value="Trigger factor, C-terminal domain"/>
    <property type="match status" value="1"/>
</dbReference>
<keyword evidence="5 7" id="KW-0413">Isomerase</keyword>
<dbReference type="InterPro" id="IPR005215">
    <property type="entry name" value="Trig_fac"/>
</dbReference>
<name>A0ABR9QWK4_9FIRM</name>
<feature type="coiled-coil region" evidence="8">
    <location>
        <begin position="183"/>
        <end position="210"/>
    </location>
</feature>
<dbReference type="Proteomes" id="UP001516588">
    <property type="component" value="Unassembled WGS sequence"/>
</dbReference>
<proteinExistence type="predicted"/>
<dbReference type="SUPFAM" id="SSF54534">
    <property type="entry name" value="FKBP-like"/>
    <property type="match status" value="1"/>
</dbReference>
<evidence type="ECO:0000256" key="3">
    <source>
        <dbReference type="ARBA" id="ARBA00022618"/>
    </source>
</evidence>
<evidence type="ECO:0000256" key="9">
    <source>
        <dbReference type="SAM" id="SignalP"/>
    </source>
</evidence>
<dbReference type="Pfam" id="PF05698">
    <property type="entry name" value="Trigger_C"/>
    <property type="match status" value="1"/>
</dbReference>
<dbReference type="InterPro" id="IPR027304">
    <property type="entry name" value="Trigger_fact/SurA_dom_sf"/>
</dbReference>
<evidence type="ECO:0000313" key="12">
    <source>
        <dbReference type="Proteomes" id="UP001516588"/>
    </source>
</evidence>
<evidence type="ECO:0000256" key="7">
    <source>
        <dbReference type="PROSITE-ProRule" id="PRU00277"/>
    </source>
</evidence>